<organism evidence="2 3">
    <name type="scientific">Paramecium primaurelia</name>
    <dbReference type="NCBI Taxonomy" id="5886"/>
    <lineage>
        <taxon>Eukaryota</taxon>
        <taxon>Sar</taxon>
        <taxon>Alveolata</taxon>
        <taxon>Ciliophora</taxon>
        <taxon>Intramacronucleata</taxon>
        <taxon>Oligohymenophorea</taxon>
        <taxon>Peniculida</taxon>
        <taxon>Parameciidae</taxon>
        <taxon>Paramecium</taxon>
    </lineage>
</organism>
<name>A0A8S1JLY8_PARPR</name>
<dbReference type="Proteomes" id="UP000688137">
    <property type="component" value="Unassembled WGS sequence"/>
</dbReference>
<keyword evidence="1" id="KW-0175">Coiled coil</keyword>
<sequence>MKQNMAHTYQIMDRIGFIKNMISTHQKKLITEPKRSSSYLETSQTEVVRRSRDSFHKQQSHLNETSTSDYFSIQENTNLRLLREELKITKSLLDKRSIELNQLMQDNQGNKSDIIKLKEENEELKYQLKKVIREKDDYQEELAFKLKKIDSLNEEIQRLEKSQNQMICDLKEAREAMQNIRQYENEIKQKEKQLLNDWQKLEKDKLLLKERQSQLLILQEQLQIEVENIQSLKNRITQQEKKIVNVQQEKQNQLKEKEQQLQMKEKIISFKELKVEKEEKLKDEVDQKLLILEMNEDLWKKRVQAEFTKIKEVQQKLKIIK</sequence>
<evidence type="ECO:0000313" key="2">
    <source>
        <dbReference type="EMBL" id="CAD8043004.1"/>
    </source>
</evidence>
<gene>
    <name evidence="2" type="ORF">PPRIM_AZ9-3.1.T0040223</name>
</gene>
<dbReference type="EMBL" id="CAJJDM010000001">
    <property type="protein sequence ID" value="CAD8043004.1"/>
    <property type="molecule type" value="Genomic_DNA"/>
</dbReference>
<comment type="caution">
    <text evidence="2">The sequence shown here is derived from an EMBL/GenBank/DDBJ whole genome shotgun (WGS) entry which is preliminary data.</text>
</comment>
<proteinExistence type="predicted"/>
<accession>A0A8S1JLY8</accession>
<reference evidence="2" key="1">
    <citation type="submission" date="2021-01" db="EMBL/GenBank/DDBJ databases">
        <authorList>
            <consortium name="Genoscope - CEA"/>
            <person name="William W."/>
        </authorList>
    </citation>
    <scope>NUCLEOTIDE SEQUENCE</scope>
</reference>
<evidence type="ECO:0000256" key="1">
    <source>
        <dbReference type="SAM" id="Coils"/>
    </source>
</evidence>
<keyword evidence="3" id="KW-1185">Reference proteome</keyword>
<protein>
    <submittedName>
        <fullName evidence="2">Uncharacterized protein</fullName>
    </submittedName>
</protein>
<evidence type="ECO:0000313" key="3">
    <source>
        <dbReference type="Proteomes" id="UP000688137"/>
    </source>
</evidence>
<dbReference type="OMA" id="EMLRCKQ"/>
<feature type="coiled-coil region" evidence="1">
    <location>
        <begin position="100"/>
        <end position="295"/>
    </location>
</feature>
<dbReference type="AlphaFoldDB" id="A0A8S1JLY8"/>